<keyword evidence="3" id="KW-0963">Cytoplasm</keyword>
<dbReference type="Proteomes" id="UP000620124">
    <property type="component" value="Unassembled WGS sequence"/>
</dbReference>
<dbReference type="PANTHER" id="PTHR10130:SF9">
    <property type="entry name" value="PEROXISOMAL TARGETING SIGNAL RECEPTOR"/>
    <property type="match status" value="1"/>
</dbReference>
<dbReference type="SUPFAM" id="SSF48452">
    <property type="entry name" value="TPR-like"/>
    <property type="match status" value="1"/>
</dbReference>
<sequence>MSFEGLMSGAECAVPFNPLSQVLKHTEGDRSLQQDRIAGPSSTRLHQLPGTSSAGASQQDLALAQQFFESGNGVGPAFGAPNPAELARLHELGGRPISEPNERWILEQQNHMRGFEANASQAGWAAEFGVPQTSTATPTTQQQMTRPDYQQRPSYMSSMGQYGSPMAMGMGMGMGMYGPAMANQFPTQINGKGKSREADFEAAFAQIVAAQTQAETSRIEEVEEGTTGLEESLEKTRLDDQDGSTEFKRVWDQLQNSDLPPPKEDIAKWEAEFNQLMASQRDELDHDYGAAMKSAWEGGIGDFSADMDSKALKFDEDGIPALSEYVFEQNNKYLGPDASTRSPLAEAKALLEQNGSLSEAALLLEAAIQKGELGEGGYEAWILLGETRNMDEREEAGMRALVEGVKRGEAAGAPGVGMVSLAISYTNESMDRASHTMLLRWLRARFPTHPVPAETIAAVSTNAAWDTHARLTEVYLDLARTQHARGEMDPDVQIALGILFYTNSEYDRAKDCFESALSVRPTDFVLWNRLGSSLSNGSHPEEALGAYREALQLRPTYTRAIYNVGVACLNIGAHKEAAEHFLSALSMQEASGGGETSDQLWFTLRRAFVTMERPDLAAMTQPENRGKLDAFRKEGFDF</sequence>
<name>A0A8H6YIA5_9AGAR</name>
<dbReference type="InterPro" id="IPR024111">
    <property type="entry name" value="PEX5/PEX5L"/>
</dbReference>
<gene>
    <name evidence="8" type="ORF">MVEN_00518300</name>
</gene>
<feature type="repeat" description="TPR" evidence="6">
    <location>
        <begin position="490"/>
        <end position="523"/>
    </location>
</feature>
<feature type="region of interest" description="Disordered" evidence="7">
    <location>
        <begin position="38"/>
        <end position="57"/>
    </location>
</feature>
<dbReference type="SMART" id="SM00028">
    <property type="entry name" value="TPR"/>
    <property type="match status" value="3"/>
</dbReference>
<evidence type="ECO:0000256" key="7">
    <source>
        <dbReference type="SAM" id="MobiDB-lite"/>
    </source>
</evidence>
<dbReference type="EMBL" id="JACAZI010000004">
    <property type="protein sequence ID" value="KAF7361743.1"/>
    <property type="molecule type" value="Genomic_DNA"/>
</dbReference>
<feature type="compositionally biased region" description="Low complexity" evidence="7">
    <location>
        <begin position="134"/>
        <end position="145"/>
    </location>
</feature>
<dbReference type="AlphaFoldDB" id="A0A8H6YIA5"/>
<dbReference type="PANTHER" id="PTHR10130">
    <property type="entry name" value="PEROXISOMAL TARGETING SIGNAL 1 RECEPTOR PEX5"/>
    <property type="match status" value="1"/>
</dbReference>
<proteinExistence type="inferred from homology"/>
<feature type="region of interest" description="Disordered" evidence="7">
    <location>
        <begin position="134"/>
        <end position="154"/>
    </location>
</feature>
<dbReference type="GO" id="GO:0005778">
    <property type="term" value="C:peroxisomal membrane"/>
    <property type="evidence" value="ECO:0007669"/>
    <property type="project" value="TreeGrafter"/>
</dbReference>
<evidence type="ECO:0000313" key="9">
    <source>
        <dbReference type="Proteomes" id="UP000620124"/>
    </source>
</evidence>
<evidence type="ECO:0000256" key="4">
    <source>
        <dbReference type="ARBA" id="ARBA00022737"/>
    </source>
</evidence>
<comment type="caution">
    <text evidence="8">The sequence shown here is derived from an EMBL/GenBank/DDBJ whole genome shotgun (WGS) entry which is preliminary data.</text>
</comment>
<dbReference type="OrthoDB" id="10006023at2759"/>
<protein>
    <submittedName>
        <fullName evidence="8">Peroxisomal targeting signal receptor</fullName>
    </submittedName>
</protein>
<keyword evidence="5 6" id="KW-0802">TPR repeat</keyword>
<feature type="compositionally biased region" description="Basic and acidic residues" evidence="7">
    <location>
        <begin position="232"/>
        <end position="241"/>
    </location>
</feature>
<dbReference type="PROSITE" id="PS50005">
    <property type="entry name" value="TPR"/>
    <property type="match status" value="2"/>
</dbReference>
<evidence type="ECO:0000256" key="6">
    <source>
        <dbReference type="PROSITE-ProRule" id="PRU00339"/>
    </source>
</evidence>
<keyword evidence="8" id="KW-0675">Receptor</keyword>
<accession>A0A8H6YIA5</accession>
<keyword evidence="4" id="KW-0677">Repeat</keyword>
<dbReference type="GO" id="GO:0016560">
    <property type="term" value="P:protein import into peroxisome matrix, docking"/>
    <property type="evidence" value="ECO:0007669"/>
    <property type="project" value="TreeGrafter"/>
</dbReference>
<evidence type="ECO:0000256" key="3">
    <source>
        <dbReference type="ARBA" id="ARBA00022490"/>
    </source>
</evidence>
<dbReference type="GO" id="GO:0005052">
    <property type="term" value="F:peroxisome matrix targeting signal-1 binding"/>
    <property type="evidence" value="ECO:0007669"/>
    <property type="project" value="TreeGrafter"/>
</dbReference>
<dbReference type="InterPro" id="IPR011990">
    <property type="entry name" value="TPR-like_helical_dom_sf"/>
</dbReference>
<evidence type="ECO:0000256" key="2">
    <source>
        <dbReference type="ARBA" id="ARBA00005348"/>
    </source>
</evidence>
<organism evidence="8 9">
    <name type="scientific">Mycena venus</name>
    <dbReference type="NCBI Taxonomy" id="2733690"/>
    <lineage>
        <taxon>Eukaryota</taxon>
        <taxon>Fungi</taxon>
        <taxon>Dikarya</taxon>
        <taxon>Basidiomycota</taxon>
        <taxon>Agaricomycotina</taxon>
        <taxon>Agaricomycetes</taxon>
        <taxon>Agaricomycetidae</taxon>
        <taxon>Agaricales</taxon>
        <taxon>Marasmiineae</taxon>
        <taxon>Mycenaceae</taxon>
        <taxon>Mycena</taxon>
    </lineage>
</organism>
<feature type="repeat" description="TPR" evidence="6">
    <location>
        <begin position="524"/>
        <end position="557"/>
    </location>
</feature>
<feature type="compositionally biased region" description="Polar residues" evidence="7">
    <location>
        <begin position="40"/>
        <end position="57"/>
    </location>
</feature>
<comment type="subcellular location">
    <subcellularLocation>
        <location evidence="1">Cytoplasm</location>
    </subcellularLocation>
</comment>
<evidence type="ECO:0000313" key="8">
    <source>
        <dbReference type="EMBL" id="KAF7361743.1"/>
    </source>
</evidence>
<evidence type="ECO:0000256" key="1">
    <source>
        <dbReference type="ARBA" id="ARBA00004496"/>
    </source>
</evidence>
<dbReference type="Gene3D" id="1.25.40.10">
    <property type="entry name" value="Tetratricopeptide repeat domain"/>
    <property type="match status" value="1"/>
</dbReference>
<dbReference type="InterPro" id="IPR019734">
    <property type="entry name" value="TPR_rpt"/>
</dbReference>
<comment type="similarity">
    <text evidence="2">Belongs to the peroxisomal targeting signal receptor family.</text>
</comment>
<dbReference type="GO" id="GO:0005829">
    <property type="term" value="C:cytosol"/>
    <property type="evidence" value="ECO:0007669"/>
    <property type="project" value="TreeGrafter"/>
</dbReference>
<evidence type="ECO:0000256" key="5">
    <source>
        <dbReference type="ARBA" id="ARBA00022803"/>
    </source>
</evidence>
<feature type="region of interest" description="Disordered" evidence="7">
    <location>
        <begin position="215"/>
        <end position="241"/>
    </location>
</feature>
<dbReference type="Pfam" id="PF13432">
    <property type="entry name" value="TPR_16"/>
    <property type="match status" value="1"/>
</dbReference>
<keyword evidence="9" id="KW-1185">Reference proteome</keyword>
<reference evidence="8" key="1">
    <citation type="submission" date="2020-05" db="EMBL/GenBank/DDBJ databases">
        <title>Mycena genomes resolve the evolution of fungal bioluminescence.</title>
        <authorList>
            <person name="Tsai I.J."/>
        </authorList>
    </citation>
    <scope>NUCLEOTIDE SEQUENCE</scope>
    <source>
        <strain evidence="8">CCC161011</strain>
    </source>
</reference>